<organism evidence="2 3">
    <name type="scientific">Saguinus oedipus</name>
    <name type="common">Cotton-top tamarin</name>
    <name type="synonym">Oedipomidas oedipus</name>
    <dbReference type="NCBI Taxonomy" id="9490"/>
    <lineage>
        <taxon>Eukaryota</taxon>
        <taxon>Metazoa</taxon>
        <taxon>Chordata</taxon>
        <taxon>Craniata</taxon>
        <taxon>Vertebrata</taxon>
        <taxon>Euteleostomi</taxon>
        <taxon>Mammalia</taxon>
        <taxon>Eutheria</taxon>
        <taxon>Euarchontoglires</taxon>
        <taxon>Primates</taxon>
        <taxon>Haplorrhini</taxon>
        <taxon>Platyrrhini</taxon>
        <taxon>Cebidae</taxon>
        <taxon>Callitrichinae</taxon>
        <taxon>Saguinus</taxon>
    </lineage>
</organism>
<feature type="region of interest" description="Disordered" evidence="1">
    <location>
        <begin position="1"/>
        <end position="73"/>
    </location>
</feature>
<sequence length="73" mass="7931">QEVSCPHHPHPRSPQEGASGIPALSLDLQSRPLGPPHLARSARPSRARDIRGPQSGHIPPAGATHLHRRRRLP</sequence>
<gene>
    <name evidence="2" type="ORF">P7K49_033432</name>
</gene>
<protein>
    <submittedName>
        <fullName evidence="2">Uncharacterized protein</fullName>
    </submittedName>
</protein>
<comment type="caution">
    <text evidence="2">The sequence shown here is derived from an EMBL/GenBank/DDBJ whole genome shotgun (WGS) entry which is preliminary data.</text>
</comment>
<evidence type="ECO:0000313" key="2">
    <source>
        <dbReference type="EMBL" id="KAK2087525.1"/>
    </source>
</evidence>
<name>A0ABQ9TSP3_SAGOE</name>
<keyword evidence="3" id="KW-1185">Reference proteome</keyword>
<dbReference type="Proteomes" id="UP001266305">
    <property type="component" value="Unassembled WGS sequence"/>
</dbReference>
<evidence type="ECO:0000313" key="3">
    <source>
        <dbReference type="Proteomes" id="UP001266305"/>
    </source>
</evidence>
<dbReference type="EMBL" id="JASSZA010000019">
    <property type="protein sequence ID" value="KAK2087525.1"/>
    <property type="molecule type" value="Genomic_DNA"/>
</dbReference>
<feature type="non-terminal residue" evidence="2">
    <location>
        <position position="73"/>
    </location>
</feature>
<reference evidence="2 3" key="1">
    <citation type="submission" date="2023-05" db="EMBL/GenBank/DDBJ databases">
        <title>B98-5 Cell Line De Novo Hybrid Assembly: An Optical Mapping Approach.</title>
        <authorList>
            <person name="Kananen K."/>
            <person name="Auerbach J.A."/>
            <person name="Kautto E."/>
            <person name="Blachly J.S."/>
        </authorList>
    </citation>
    <scope>NUCLEOTIDE SEQUENCE [LARGE SCALE GENOMIC DNA]</scope>
    <source>
        <strain evidence="2">B95-8</strain>
        <tissue evidence="2">Cell line</tissue>
    </source>
</reference>
<feature type="non-terminal residue" evidence="2">
    <location>
        <position position="1"/>
    </location>
</feature>
<proteinExistence type="predicted"/>
<evidence type="ECO:0000256" key="1">
    <source>
        <dbReference type="SAM" id="MobiDB-lite"/>
    </source>
</evidence>
<accession>A0ABQ9TSP3</accession>